<accession>A0A071MH46</accession>
<dbReference type="Gene3D" id="2.40.360.20">
    <property type="match status" value="1"/>
</dbReference>
<name>A0A071MH46_9BURK</name>
<organism evidence="2">
    <name type="scientific">Burkholderia cenocepacia</name>
    <dbReference type="NCBI Taxonomy" id="95486"/>
    <lineage>
        <taxon>Bacteria</taxon>
        <taxon>Pseudomonadati</taxon>
        <taxon>Pseudomonadota</taxon>
        <taxon>Betaproteobacteria</taxon>
        <taxon>Burkholderiales</taxon>
        <taxon>Burkholderiaceae</taxon>
        <taxon>Burkholderia</taxon>
        <taxon>Burkholderia cepacia complex</taxon>
    </lineage>
</organism>
<dbReference type="Gene3D" id="3.40.50.1460">
    <property type="match status" value="1"/>
</dbReference>
<dbReference type="InterPro" id="IPR052039">
    <property type="entry name" value="Caspase-related_regulators"/>
</dbReference>
<gene>
    <name evidence="2" type="ORF">DT99_30710</name>
</gene>
<protein>
    <recommendedName>
        <fullName evidence="1">Caspase family p20 domain-containing protein</fullName>
    </recommendedName>
</protein>
<dbReference type="GO" id="GO:0004197">
    <property type="term" value="F:cysteine-type endopeptidase activity"/>
    <property type="evidence" value="ECO:0007669"/>
    <property type="project" value="InterPro"/>
</dbReference>
<dbReference type="InterPro" id="IPR001309">
    <property type="entry name" value="Pept_C14_p20"/>
</dbReference>
<dbReference type="AlphaFoldDB" id="A0A071MH46"/>
<dbReference type="EMBL" id="JJOA01000036">
    <property type="protein sequence ID" value="KEA55781.1"/>
    <property type="molecule type" value="Genomic_DNA"/>
</dbReference>
<dbReference type="PROSITE" id="PS50208">
    <property type="entry name" value="CASPASE_P20"/>
    <property type="match status" value="1"/>
</dbReference>
<proteinExistence type="predicted"/>
<evidence type="ECO:0000313" key="2">
    <source>
        <dbReference type="EMBL" id="KEA55781.1"/>
    </source>
</evidence>
<dbReference type="GO" id="GO:0006508">
    <property type="term" value="P:proteolysis"/>
    <property type="evidence" value="ECO:0007669"/>
    <property type="project" value="InterPro"/>
</dbReference>
<dbReference type="InterPro" id="IPR011600">
    <property type="entry name" value="Pept_C14_caspase"/>
</dbReference>
<dbReference type="Pfam" id="PF00656">
    <property type="entry name" value="Peptidase_C14"/>
    <property type="match status" value="1"/>
</dbReference>
<reference evidence="2" key="1">
    <citation type="submission" date="2014-04" db="EMBL/GenBank/DDBJ databases">
        <title>In planta biocontrol of soil-borne Fusarium wilt of banana through a plant endophytic bacterium, Burkholderia cenocepacia 869T2.</title>
        <authorList>
            <person name="Ho Y.-N."/>
            <person name="Chiang H.-M."/>
            <person name="Chao C.-P."/>
            <person name="Su C.-C."/>
            <person name="Hsu H.-F."/>
            <person name="Guo C.-T."/>
            <person name="Hsieh J.-L."/>
            <person name="Huang C.-C."/>
        </authorList>
    </citation>
    <scope>NUCLEOTIDE SEQUENCE [LARGE SCALE GENOMIC DNA]</scope>
    <source>
        <strain evidence="2">869T2</strain>
    </source>
</reference>
<dbReference type="InterPro" id="IPR029030">
    <property type="entry name" value="Caspase-like_dom_sf"/>
</dbReference>
<dbReference type="PANTHER" id="PTHR22576">
    <property type="entry name" value="MUCOSA ASSOCIATED LYMPHOID TISSUE LYMPHOMA TRANSLOCATION PROTEIN 1/PARACASPASE"/>
    <property type="match status" value="1"/>
</dbReference>
<comment type="caution">
    <text evidence="2">The sequence shown here is derived from an EMBL/GenBank/DDBJ whole genome shotgun (WGS) entry which is preliminary data.</text>
</comment>
<evidence type="ECO:0000259" key="1">
    <source>
        <dbReference type="PROSITE" id="PS50208"/>
    </source>
</evidence>
<dbReference type="SUPFAM" id="SSF52129">
    <property type="entry name" value="Caspase-like"/>
    <property type="match status" value="1"/>
</dbReference>
<feature type="domain" description="Caspase family p20" evidence="1">
    <location>
        <begin position="49"/>
        <end position="156"/>
    </location>
</feature>
<sequence length="503" mass="55479">MLGRLSALAALPWLDGPAVQAALRDAPRAALVIGNAAYPRAALDNPVNDATAIADVLGRLGFSIDRRLDAGRQSMVDAIGEFCAKVTRTQSVALFYFAGHGIQIDWRNYLLPIDVRLARADDVMRQSVDVATLLDGLGKADTPTSVVILDACRDNPFGAAGKTGSGLSQMDAPTRTLLAYATAPGNVASDGDGRNGLYTENLLKEIVRPGVQIEDVFKRVRLSVRQRSQGRQIPWESTSLEDDFFFVPPADAHVPTQAERDAAFGKDRDDWQAAQQSGTAQAIFAYLKAHPNGHFSEIAQVELDRLLAESGEQRIRVQTSSANPYSQGSAEAGRIALGDRYVYRFVDRLHQDERVFVHRVTRIVGDRIEFNGGKFVTDLLGNPRREADGGVLGDNQLFASEYSIGKEWITRFDYTFPNGKVDVVELTCRVVARETIDVPAGRFDAFRVEANGWRLYVPSRRARTYWVAPGKVPRFVAIDTVNYDRHGVMSASERRELMSFTKT</sequence>
<dbReference type="PANTHER" id="PTHR22576:SF37">
    <property type="entry name" value="MUCOSA-ASSOCIATED LYMPHOID TISSUE LYMPHOMA TRANSLOCATION PROTEIN 1"/>
    <property type="match status" value="1"/>
</dbReference>